<accession>A0AAD2H4A0</accession>
<evidence type="ECO:0000313" key="1">
    <source>
        <dbReference type="EMBL" id="CAK5269714.1"/>
    </source>
</evidence>
<dbReference type="AlphaFoldDB" id="A0AAD2H4A0"/>
<reference evidence="1" key="1">
    <citation type="submission" date="2023-11" db="EMBL/GenBank/DDBJ databases">
        <authorList>
            <person name="De Vega J J."/>
            <person name="De Vega J J."/>
        </authorList>
    </citation>
    <scope>NUCLEOTIDE SEQUENCE</scope>
</reference>
<dbReference type="EMBL" id="CAVNYO010000151">
    <property type="protein sequence ID" value="CAK5269714.1"/>
    <property type="molecule type" value="Genomic_DNA"/>
</dbReference>
<proteinExistence type="predicted"/>
<comment type="caution">
    <text evidence="1">The sequence shown here is derived from an EMBL/GenBank/DDBJ whole genome shotgun (WGS) entry which is preliminary data.</text>
</comment>
<name>A0AAD2H4A0_9AGAR</name>
<gene>
    <name evidence="1" type="ORF">MYCIT1_LOCUS13643</name>
</gene>
<organism evidence="1 2">
    <name type="scientific">Mycena citricolor</name>
    <dbReference type="NCBI Taxonomy" id="2018698"/>
    <lineage>
        <taxon>Eukaryota</taxon>
        <taxon>Fungi</taxon>
        <taxon>Dikarya</taxon>
        <taxon>Basidiomycota</taxon>
        <taxon>Agaricomycotina</taxon>
        <taxon>Agaricomycetes</taxon>
        <taxon>Agaricomycetidae</taxon>
        <taxon>Agaricales</taxon>
        <taxon>Marasmiineae</taxon>
        <taxon>Mycenaceae</taxon>
        <taxon>Mycena</taxon>
    </lineage>
</organism>
<sequence length="450" mass="49754">MLWDDSAEDCACADGFGRPYCRLFEWKVPEIALADLVLLVLEAARMRRLKAPTSQQLRLSSGSAIGTTSFFMLPQLCVLVLTVPFRLADIVRTKERSYRQRLAFLIEREIPFFARHRPQSIRSPATCLRRVEMHRCRTRRSPHLVVIAIPCVTRVVALSPPDLSEFGVHAEGAQRLPDRLAIGYRLGNAESQDGAVQNVTIAAVFAPFVDPSAENSMTCETIALNSRAGWSNDMRVQPSNDDVILLLAQSRLVGIITISHIAPSNTTRRDVTSKGLPLNSYIFVPSISALQQNLSADETLGPIPSPGRSARLTLVQPKPFVATILEDHSDKSAFSDIWTLSGSGRSGRGSQVQRMVARSPRSASCTCSTRSAPSSTQRWHVDFSALRDEGRRPGTASEGIVAFVRERLVDVGSLEDERHDWCEEQTASLTSQVDQHVEAMLLIWIDDPPN</sequence>
<dbReference type="Proteomes" id="UP001295794">
    <property type="component" value="Unassembled WGS sequence"/>
</dbReference>
<evidence type="ECO:0000313" key="2">
    <source>
        <dbReference type="Proteomes" id="UP001295794"/>
    </source>
</evidence>
<protein>
    <submittedName>
        <fullName evidence="1">Uncharacterized protein</fullName>
    </submittedName>
</protein>
<keyword evidence="2" id="KW-1185">Reference proteome</keyword>